<dbReference type="PANTHER" id="PTHR36116:SF1">
    <property type="entry name" value="UPF0060 MEMBRANE PROTEIN YNFA"/>
    <property type="match status" value="1"/>
</dbReference>
<dbReference type="SUPFAM" id="SSF103481">
    <property type="entry name" value="Multidrug resistance efflux transporter EmrE"/>
    <property type="match status" value="1"/>
</dbReference>
<organism evidence="6 7">
    <name type="scientific">Helicobacter fennelliae</name>
    <dbReference type="NCBI Taxonomy" id="215"/>
    <lineage>
        <taxon>Bacteria</taxon>
        <taxon>Pseudomonadati</taxon>
        <taxon>Campylobacterota</taxon>
        <taxon>Epsilonproteobacteria</taxon>
        <taxon>Campylobacterales</taxon>
        <taxon>Helicobacteraceae</taxon>
        <taxon>Helicobacter</taxon>
    </lineage>
</organism>
<accession>A0A2X3DCR0</accession>
<name>A0A2X3DCR0_9HELI</name>
<feature type="transmembrane region" description="Helical" evidence="5">
    <location>
        <begin position="90"/>
        <end position="106"/>
    </location>
</feature>
<comment type="similarity">
    <text evidence="5">Belongs to the UPF0060 family.</text>
</comment>
<evidence type="ECO:0000313" key="7">
    <source>
        <dbReference type="Proteomes" id="UP000250166"/>
    </source>
</evidence>
<dbReference type="NCBIfam" id="NF002586">
    <property type="entry name" value="PRK02237.1"/>
    <property type="match status" value="1"/>
</dbReference>
<feature type="transmembrane region" description="Helical" evidence="5">
    <location>
        <begin position="33"/>
        <end position="54"/>
    </location>
</feature>
<evidence type="ECO:0000256" key="5">
    <source>
        <dbReference type="HAMAP-Rule" id="MF_00010"/>
    </source>
</evidence>
<keyword evidence="1 5" id="KW-1003">Cell membrane</keyword>
<keyword evidence="3 5" id="KW-1133">Transmembrane helix</keyword>
<sequence>MILKSLAIFILSAFLEVGGGYLVWLWLKSGKPLYIGLCGCILLTLYGIVATFQAQGFGRVYATYGGIFIAFSILWAMWFDDFKPDKWDMIGAFIALFGVGIIMYMPRD</sequence>
<dbReference type="PANTHER" id="PTHR36116">
    <property type="entry name" value="UPF0060 MEMBRANE PROTEIN YNFA"/>
    <property type="match status" value="1"/>
</dbReference>
<evidence type="ECO:0000256" key="4">
    <source>
        <dbReference type="ARBA" id="ARBA00023136"/>
    </source>
</evidence>
<proteinExistence type="inferred from homology"/>
<dbReference type="Proteomes" id="UP000250166">
    <property type="component" value="Unassembled WGS sequence"/>
</dbReference>
<dbReference type="Pfam" id="PF02694">
    <property type="entry name" value="UPF0060"/>
    <property type="match status" value="1"/>
</dbReference>
<dbReference type="InterPro" id="IPR037185">
    <property type="entry name" value="EmrE-like"/>
</dbReference>
<evidence type="ECO:0000256" key="3">
    <source>
        <dbReference type="ARBA" id="ARBA00022989"/>
    </source>
</evidence>
<evidence type="ECO:0000256" key="1">
    <source>
        <dbReference type="ARBA" id="ARBA00022475"/>
    </source>
</evidence>
<feature type="transmembrane region" description="Helical" evidence="5">
    <location>
        <begin position="7"/>
        <end position="27"/>
    </location>
</feature>
<dbReference type="InterPro" id="IPR003844">
    <property type="entry name" value="UPF0060"/>
</dbReference>
<gene>
    <name evidence="6" type="primary">ynfA</name>
    <name evidence="6" type="ORF">NCTC13102_00069</name>
</gene>
<evidence type="ECO:0000313" key="6">
    <source>
        <dbReference type="EMBL" id="SQB97339.1"/>
    </source>
</evidence>
<comment type="subcellular location">
    <subcellularLocation>
        <location evidence="5">Cell membrane</location>
        <topology evidence="5">Multi-pass membrane protein</topology>
    </subcellularLocation>
</comment>
<dbReference type="RefSeq" id="WP_023947446.1">
    <property type="nucleotide sequence ID" value="NZ_JAERIV010000009.1"/>
</dbReference>
<keyword evidence="2 5" id="KW-0812">Transmembrane</keyword>
<dbReference type="HAMAP" id="MF_00010">
    <property type="entry name" value="UPF0060"/>
    <property type="match status" value="1"/>
</dbReference>
<evidence type="ECO:0000256" key="2">
    <source>
        <dbReference type="ARBA" id="ARBA00022692"/>
    </source>
</evidence>
<keyword evidence="4 5" id="KW-0472">Membrane</keyword>
<dbReference type="GO" id="GO:0005886">
    <property type="term" value="C:plasma membrane"/>
    <property type="evidence" value="ECO:0007669"/>
    <property type="project" value="UniProtKB-SubCell"/>
</dbReference>
<dbReference type="AlphaFoldDB" id="A0A2X3DCR0"/>
<protein>
    <submittedName>
        <fullName evidence="6">Uncharacterized BCR, YnfA/UPF0060 family</fullName>
    </submittedName>
</protein>
<feature type="transmembrane region" description="Helical" evidence="5">
    <location>
        <begin position="61"/>
        <end position="78"/>
    </location>
</feature>
<dbReference type="EMBL" id="UAWL01000006">
    <property type="protein sequence ID" value="SQB97339.1"/>
    <property type="molecule type" value="Genomic_DNA"/>
</dbReference>
<reference evidence="6 7" key="1">
    <citation type="submission" date="2018-06" db="EMBL/GenBank/DDBJ databases">
        <authorList>
            <consortium name="Pathogen Informatics"/>
            <person name="Doyle S."/>
        </authorList>
    </citation>
    <scope>NUCLEOTIDE SEQUENCE [LARGE SCALE GENOMIC DNA]</scope>
    <source>
        <strain evidence="6 7">NCTC13102</strain>
    </source>
</reference>